<evidence type="ECO:0000313" key="3">
    <source>
        <dbReference type="EMBL" id="MBO1518496.1"/>
    </source>
</evidence>
<comment type="subcellular location">
    <subcellularLocation>
        <location evidence="2">Cytoplasm</location>
    </subcellularLocation>
</comment>
<gene>
    <name evidence="2 3" type="primary">rsfS</name>
    <name evidence="3" type="ORF">J3U76_02400</name>
</gene>
<dbReference type="PANTHER" id="PTHR21043">
    <property type="entry name" value="IOJAP SUPERFAMILY ORTHOLOG"/>
    <property type="match status" value="1"/>
</dbReference>
<dbReference type="Proteomes" id="UP000664882">
    <property type="component" value="Unassembled WGS sequence"/>
</dbReference>
<sequence length="113" mass="12393">MQGQELYDFIADKLDDSKANDIQVLDVTGKSSITDCMIVCSGNSSRHVNAIAENMVMEAKQAGLTYLSMQGKDAGEWVLVDLGDVIVHVMQEETRDFYQLEKLWGSNTTGASA</sequence>
<dbReference type="PANTHER" id="PTHR21043:SF0">
    <property type="entry name" value="MITOCHONDRIAL ASSEMBLY OF RIBOSOMAL LARGE SUBUNIT PROTEIN 1"/>
    <property type="match status" value="1"/>
</dbReference>
<reference evidence="3 4" key="1">
    <citation type="submission" date="2021-03" db="EMBL/GenBank/DDBJ databases">
        <title>Oceanisphaera sp. nov., isolated from the intestine.</title>
        <authorList>
            <person name="Zhao L.-H."/>
            <person name="Shi L.-F."/>
        </authorList>
    </citation>
    <scope>NUCLEOTIDE SEQUENCE [LARGE SCALE GENOMIC DNA]</scope>
    <source>
        <strain evidence="3 4">DM8</strain>
    </source>
</reference>
<dbReference type="EMBL" id="JAGDFX010000002">
    <property type="protein sequence ID" value="MBO1518496.1"/>
    <property type="molecule type" value="Genomic_DNA"/>
</dbReference>
<evidence type="ECO:0000256" key="1">
    <source>
        <dbReference type="ARBA" id="ARBA00010574"/>
    </source>
</evidence>
<dbReference type="InterPro" id="IPR004394">
    <property type="entry name" value="Iojap/RsfS/C7orf30"/>
</dbReference>
<evidence type="ECO:0000256" key="2">
    <source>
        <dbReference type="HAMAP-Rule" id="MF_01477"/>
    </source>
</evidence>
<comment type="similarity">
    <text evidence="1 2">Belongs to the Iojap/RsfS family.</text>
</comment>
<dbReference type="SUPFAM" id="SSF81301">
    <property type="entry name" value="Nucleotidyltransferase"/>
    <property type="match status" value="1"/>
</dbReference>
<dbReference type="HAMAP" id="MF_01477">
    <property type="entry name" value="Iojap_RsfS"/>
    <property type="match status" value="1"/>
</dbReference>
<name>A0ABS3ND25_9GAMM</name>
<dbReference type="NCBIfam" id="TIGR00090">
    <property type="entry name" value="rsfS_iojap_ybeB"/>
    <property type="match status" value="1"/>
</dbReference>
<accession>A0ABS3ND25</accession>
<dbReference type="InterPro" id="IPR043519">
    <property type="entry name" value="NT_sf"/>
</dbReference>
<keyword evidence="2" id="KW-0963">Cytoplasm</keyword>
<comment type="function">
    <text evidence="2">Functions as a ribosomal silencing factor. Interacts with ribosomal protein uL14 (rplN), blocking formation of intersubunit bridge B8. Prevents association of the 30S and 50S ribosomal subunits and the formation of functional ribosomes, thus repressing translation.</text>
</comment>
<protein>
    <recommendedName>
        <fullName evidence="2">Ribosomal silencing factor RsfS</fullName>
    </recommendedName>
</protein>
<dbReference type="Pfam" id="PF02410">
    <property type="entry name" value="RsfS"/>
    <property type="match status" value="1"/>
</dbReference>
<dbReference type="Gene3D" id="3.30.460.10">
    <property type="entry name" value="Beta Polymerase, domain 2"/>
    <property type="match status" value="1"/>
</dbReference>
<comment type="caution">
    <text evidence="3">The sequence shown here is derived from an EMBL/GenBank/DDBJ whole genome shotgun (WGS) entry which is preliminary data.</text>
</comment>
<keyword evidence="2" id="KW-0678">Repressor</keyword>
<organism evidence="3 4">
    <name type="scientific">Oceanisphaera pacifica</name>
    <dbReference type="NCBI Taxonomy" id="2818389"/>
    <lineage>
        <taxon>Bacteria</taxon>
        <taxon>Pseudomonadati</taxon>
        <taxon>Pseudomonadota</taxon>
        <taxon>Gammaproteobacteria</taxon>
        <taxon>Aeromonadales</taxon>
        <taxon>Aeromonadaceae</taxon>
        <taxon>Oceanisphaera</taxon>
    </lineage>
</organism>
<keyword evidence="4" id="KW-1185">Reference proteome</keyword>
<dbReference type="RefSeq" id="WP_208004072.1">
    <property type="nucleotide sequence ID" value="NZ_JAGDFX010000002.1"/>
</dbReference>
<comment type="subunit">
    <text evidence="2">Interacts with ribosomal protein uL14 (rplN).</text>
</comment>
<evidence type="ECO:0000313" key="4">
    <source>
        <dbReference type="Proteomes" id="UP000664882"/>
    </source>
</evidence>
<keyword evidence="2" id="KW-0810">Translation regulation</keyword>
<proteinExistence type="inferred from homology"/>